<keyword evidence="3 5" id="KW-0808">Transferase</keyword>
<dbReference type="GO" id="GO:0032259">
    <property type="term" value="P:methylation"/>
    <property type="evidence" value="ECO:0007669"/>
    <property type="project" value="UniProtKB-KW"/>
</dbReference>
<dbReference type="RefSeq" id="WP_130957912.1">
    <property type="nucleotide sequence ID" value="NZ_JBHSHA010000009.1"/>
</dbReference>
<comment type="catalytic activity">
    <reaction evidence="5">
        <text>Co-precorrin-5B + S-adenosyl-L-methionine = Co-precorrin-6A + S-adenosyl-L-homocysteine</text>
        <dbReference type="Rhea" id="RHEA:26285"/>
        <dbReference type="ChEBI" id="CHEBI:57856"/>
        <dbReference type="ChEBI" id="CHEBI:59789"/>
        <dbReference type="ChEBI" id="CHEBI:60063"/>
        <dbReference type="ChEBI" id="CHEBI:60064"/>
        <dbReference type="EC" id="2.1.1.195"/>
    </reaction>
</comment>
<keyword evidence="4 5" id="KW-0949">S-adenosyl-L-methionine</keyword>
<dbReference type="AlphaFoldDB" id="A0A6H3FEW5"/>
<keyword evidence="8" id="KW-1185">Reference proteome</keyword>
<dbReference type="GO" id="GO:0019251">
    <property type="term" value="P:anaerobic cobalamin biosynthetic process"/>
    <property type="evidence" value="ECO:0007669"/>
    <property type="project" value="UniProtKB-UniRule"/>
</dbReference>
<dbReference type="EMBL" id="SIXC01000005">
    <property type="protein sequence ID" value="TBH80605.1"/>
    <property type="molecule type" value="Genomic_DNA"/>
</dbReference>
<evidence type="ECO:0000313" key="8">
    <source>
        <dbReference type="Proteomes" id="UP000292919"/>
    </source>
</evidence>
<dbReference type="PIRSF" id="PIRSF026782">
    <property type="entry name" value="CbiD"/>
    <property type="match status" value="1"/>
</dbReference>
<dbReference type="SUPFAM" id="SSF111342">
    <property type="entry name" value="CbiD-like"/>
    <property type="match status" value="1"/>
</dbReference>
<feature type="region of interest" description="Disordered" evidence="6">
    <location>
        <begin position="128"/>
        <end position="150"/>
    </location>
</feature>
<dbReference type="Pfam" id="PF01888">
    <property type="entry name" value="CbiD"/>
    <property type="match status" value="2"/>
</dbReference>
<sequence length="414" mass="42582">MKTVLREGFTTGSAATGAALAALCLLREGHAPHEVDVPLPPFAPAPADVRPANPSPAGGEGGALTDVPHVWRRLPVAFCGSGPAPELCDPPQPLPAGRAAHAVVIKDGGDDPDATHGARITVTVIEGADAAEDPTEARQTAGSPDRPSPPIHIDGGPGVGRVTLPGLPVPVGAAAINPVPRRQMEWALRHALQTHPGARRPLTVLVSVPQGAALAEHTFNSRLGIVGGISILGTQGTVRPFSHAAWKATIAQGLEVVRATGCPAVGLSTGRRSERLLMARHPHLPALAFVQVADFAAFSLKAAGALPNIQIIWGCFFGKLLKLAQGHAYTHARSADLDLETLAALCRKHGAACSQAVARCTTAAQALELLLPEAAGPAVLRAVTAQAAGVAAGFAGRPVRLHLFHTDGRELVTL</sequence>
<dbReference type="UniPathway" id="UPA00148">
    <property type="reaction ID" value="UER00227"/>
</dbReference>
<reference evidence="7 8" key="1">
    <citation type="submission" date="2018-12" db="EMBL/GenBank/DDBJ databases">
        <title>First genome draft of Desulfovibrio legallis sp. nov.</title>
        <authorList>
            <person name="Ben Dhia O."/>
            <person name="Najjari A."/>
            <person name="Ferjani R."/>
            <person name="Fhoula I."/>
            <person name="Fardeau M.-L."/>
            <person name="Boudabbous A."/>
            <person name="Ouzari H.I."/>
        </authorList>
    </citation>
    <scope>NUCLEOTIDE SEQUENCE [LARGE SCALE GENOMIC DNA]</scope>
    <source>
        <strain evidence="7 8">H1T</strain>
    </source>
</reference>
<dbReference type="GO" id="GO:0008168">
    <property type="term" value="F:methyltransferase activity"/>
    <property type="evidence" value="ECO:0007669"/>
    <property type="project" value="UniProtKB-UniRule"/>
</dbReference>
<evidence type="ECO:0000256" key="5">
    <source>
        <dbReference type="HAMAP-Rule" id="MF_00787"/>
    </source>
</evidence>
<name>A0A6H3FEW5_9BACT</name>
<accession>A0A6H3FEW5</accession>
<dbReference type="Gene3D" id="3.30.2110.10">
    <property type="entry name" value="CbiD-like"/>
    <property type="match status" value="1"/>
</dbReference>
<evidence type="ECO:0000256" key="1">
    <source>
        <dbReference type="ARBA" id="ARBA00022573"/>
    </source>
</evidence>
<dbReference type="NCBIfam" id="TIGR00312">
    <property type="entry name" value="cbiD"/>
    <property type="match status" value="1"/>
</dbReference>
<evidence type="ECO:0000256" key="4">
    <source>
        <dbReference type="ARBA" id="ARBA00022691"/>
    </source>
</evidence>
<proteinExistence type="inferred from homology"/>
<evidence type="ECO:0000256" key="2">
    <source>
        <dbReference type="ARBA" id="ARBA00022603"/>
    </source>
</evidence>
<keyword evidence="1 5" id="KW-0169">Cobalamin biosynthesis</keyword>
<dbReference type="PANTHER" id="PTHR35863:SF1">
    <property type="entry name" value="COBALT-PRECORRIN-5B C(1)-METHYLTRANSFERASE"/>
    <property type="match status" value="1"/>
</dbReference>
<dbReference type="EC" id="2.1.1.195" evidence="5"/>
<evidence type="ECO:0000256" key="3">
    <source>
        <dbReference type="ARBA" id="ARBA00022679"/>
    </source>
</evidence>
<organism evidence="7 8">
    <name type="scientific">Desulfovibrio legallii</name>
    <dbReference type="NCBI Taxonomy" id="571438"/>
    <lineage>
        <taxon>Bacteria</taxon>
        <taxon>Pseudomonadati</taxon>
        <taxon>Thermodesulfobacteriota</taxon>
        <taxon>Desulfovibrionia</taxon>
        <taxon>Desulfovibrionales</taxon>
        <taxon>Desulfovibrionaceae</taxon>
        <taxon>Desulfovibrio</taxon>
    </lineage>
</organism>
<comment type="caution">
    <text evidence="7">The sequence shown here is derived from an EMBL/GenBank/DDBJ whole genome shotgun (WGS) entry which is preliminary data.</text>
</comment>
<dbReference type="InterPro" id="IPR036074">
    <property type="entry name" value="CbiD_sf"/>
</dbReference>
<evidence type="ECO:0000313" key="7">
    <source>
        <dbReference type="EMBL" id="TBH80605.1"/>
    </source>
</evidence>
<comment type="similarity">
    <text evidence="5">Belongs to the CbiD family.</text>
</comment>
<comment type="function">
    <text evidence="5">Catalyzes the methylation of C-1 in cobalt-precorrin-5B to form cobalt-precorrin-6A.</text>
</comment>
<comment type="pathway">
    <text evidence="5">Cofactor biosynthesis; adenosylcobalamin biosynthesis; cob(II)yrinate a,c-diamide from sirohydrochlorin (anaerobic route): step 6/10.</text>
</comment>
<protein>
    <recommendedName>
        <fullName evidence="5">Cobalt-precorrin-5B C(1)-methyltransferase</fullName>
        <ecNumber evidence="5">2.1.1.195</ecNumber>
    </recommendedName>
    <alternativeName>
        <fullName evidence="5">Cobalt-precorrin-6A synthase</fullName>
    </alternativeName>
</protein>
<dbReference type="Proteomes" id="UP000292919">
    <property type="component" value="Unassembled WGS sequence"/>
</dbReference>
<gene>
    <name evidence="5" type="primary">cbiD</name>
    <name evidence="7" type="ORF">EB812_05605</name>
</gene>
<dbReference type="PANTHER" id="PTHR35863">
    <property type="entry name" value="COBALT-PRECORRIN-5B C(1)-METHYLTRANSFERASE"/>
    <property type="match status" value="1"/>
</dbReference>
<dbReference type="HAMAP" id="MF_00787">
    <property type="entry name" value="CbiD"/>
    <property type="match status" value="1"/>
</dbReference>
<dbReference type="InterPro" id="IPR002748">
    <property type="entry name" value="CbiD"/>
</dbReference>
<keyword evidence="2 5" id="KW-0489">Methyltransferase</keyword>
<evidence type="ECO:0000256" key="6">
    <source>
        <dbReference type="SAM" id="MobiDB-lite"/>
    </source>
</evidence>